<feature type="region of interest" description="Disordered" evidence="1">
    <location>
        <begin position="2480"/>
        <end position="2501"/>
    </location>
</feature>
<feature type="compositionally biased region" description="Basic and acidic residues" evidence="1">
    <location>
        <begin position="2490"/>
        <end position="2501"/>
    </location>
</feature>
<gene>
    <name evidence="2" type="ORF">SIRAN3750</name>
</gene>
<feature type="compositionally biased region" description="Low complexity" evidence="1">
    <location>
        <begin position="2901"/>
        <end position="2917"/>
    </location>
</feature>
<feature type="region of interest" description="Disordered" evidence="1">
    <location>
        <begin position="2847"/>
        <end position="2933"/>
    </location>
</feature>
<evidence type="ECO:0000256" key="1">
    <source>
        <dbReference type="SAM" id="MobiDB-lite"/>
    </source>
</evidence>
<name>A0A060ZV00_9ACTN</name>
<dbReference type="EMBL" id="LK022848">
    <property type="protein sequence ID" value="CDR06882.1"/>
    <property type="molecule type" value="Genomic_DNA"/>
</dbReference>
<evidence type="ECO:0000313" key="2">
    <source>
        <dbReference type="EMBL" id="CDR06882.1"/>
    </source>
</evidence>
<feature type="compositionally biased region" description="Basic and acidic residues" evidence="1">
    <location>
        <begin position="449"/>
        <end position="462"/>
    </location>
</feature>
<organism evidence="2">
    <name type="scientific">Streptomyces iranensis</name>
    <dbReference type="NCBI Taxonomy" id="576784"/>
    <lineage>
        <taxon>Bacteria</taxon>
        <taxon>Bacillati</taxon>
        <taxon>Actinomycetota</taxon>
        <taxon>Actinomycetes</taxon>
        <taxon>Kitasatosporales</taxon>
        <taxon>Streptomycetaceae</taxon>
        <taxon>Streptomyces</taxon>
        <taxon>Streptomyces violaceusniger group</taxon>
    </lineage>
</organism>
<feature type="compositionally biased region" description="Polar residues" evidence="1">
    <location>
        <begin position="5207"/>
        <end position="5219"/>
    </location>
</feature>
<feature type="region of interest" description="Disordered" evidence="1">
    <location>
        <begin position="1515"/>
        <end position="1536"/>
    </location>
</feature>
<reference evidence="2" key="1">
    <citation type="submission" date="2014-05" db="EMBL/GenBank/DDBJ databases">
        <authorList>
            <person name="Horn Fabian"/>
        </authorList>
    </citation>
    <scope>NUCLEOTIDE SEQUENCE</scope>
</reference>
<feature type="compositionally biased region" description="Low complexity" evidence="1">
    <location>
        <begin position="1443"/>
        <end position="1470"/>
    </location>
</feature>
<sequence>MAQESAPQPLPFDRAHIVGFRGDSRAAALALSDGGVRFFDYFRIIDFLFAVDAHLFVLPPGVAGFWPVADLAGPWVYDPLAYPIAGQLLANGLERWQWATASGQEPVLVPADWNLDARLQLAEGDWWAGFRPEPSMAELGQLAVRVTGDWGRAEYVLRWVRAIRLIYGPLLEDDHAAFDALLRGLWALDRARGAQSPLTWEELRGLIGSHFGGSGQPEPPLPAALPFLLAEAAVSVGEYLELSPFDLTPRFHSTRAWEPAVPVAGQGGLPGGSSDTGVDPLVEHWPLGRGVTVAEPWTGDVARVTVGKAPRIGGVREVPVGRVPRTAGKNPGVFRWTRVLESSSRPLSYEVNEAGWVTLPGGEELGPEGWWRIGDDFVHGPTGVVLYGDSGWIGRALNAEAVLERYAELRYTLTADASGMYLVPTDGDGADAVHIPLADPASSLMEPASGRKVEDVRLRETGPDSAGPPGGTKRRHSGDGDQGRRVSARGPGDRTVHGWLSTLPARFADGAPSASGPQGAPATALTALDGREAHYDTLMRELYGEPRPEVREALRRLDELRRGVRELRGGPLNLDVLASHVLMLAPDAPVTSVERGDLIRVASDPAMENASNLARLSAFYLKLNGALAGAFRFTTANGAQGLNWSGEPLNADLDLASVYDFDRQSDGSHAPVGGPKPSPWGPTYAVVSDGNGWTITVRGRKGFKREAPKEVVFELLGLDEVLTGLGRDVSVLMGVPLAAAFRLKELRAGADLLNRRVWASSGMVISLLLPAEPDRPARNVIGLDMTEGKGFVGGWLLTDPGMPSHDDGQEEEWEQRVVSFPFIGPDHKSTGHISIHFNESPRFVWLRSRMLLDLPTATHFVYWDQATGTESRPVKLPWVGGLLPYFEAKHGHPGKSTWALEDGETLETGGSRTSGALKRRPSLERLPQEHPIARIVCRTAEPEGIGFAGPFGPPPFVPDPLAVVSESQEMATEEDRPVYAVRRRWTPHIRTGLIVLDTDSRGRIYPPVLEMPEPKGEKLDAWVRDAGLYNGPDPVPEQYQVEALRMVRMLRKVFGPRIDQSQEYPALRQGVVALHEMLRNDLKLARVPLFTMELLNQVVAAWQTQQPDGSPKLTGRDLYAAVLKNADKRLGKSRGGLGLTTFVRLPVLEHVVNIFALPNFNSFAAHILGLSDPSQVGDAERSRMLWAEAKTQDFLRRLKLGGEQAWDSHAARMLHLQTPDPARRVDMTQLMRKAVARGRDPHSLREMAEYHLELRGAFANNTLMAGKSGSWIGRDHTGSPTGSIDFDPTKVTLLRRAPDGSLVAHSTQPAPWHNPNDPDAPVPWLYRAKGKDAVSFGGPVPNDEMGELFYRDPALGEKQWYVPVILLVEGARPGPGESVAASLPGQGALLTGRQMWSAYGKPTLYTDRTGKTTVALEPDWSGRPRPVSDLGVVRPGDVRKPFAAPGPVAPSASSRPSHSSHGAGPSRRSGGLPGGSSDTGVDPLVEHWPLGRGVTVAEPWTGDVARVTVGKAPRTGGVREVPVGQAPRNAGKNPGSFRWTRVLESSSRPLSYEVNEAGWVTLPGGEELDPEGWWRIGDDFVHGSTGAVLYGDSGWIGRALNAEAVLEAHETLRYTLTADASGMYLVPTDGDGVKAVHIPLADPASLSVPGVEQGVEVTAVGPAGWPVHAWMSPHGPVAAMMAPPAGATPVPSAVPSAVPTAPYDPEAHYAQIMQDLYGGPQQGVRKVLRRLNALRAGVPELRGGPLDLDALTRWVLSLPDDASLTRAERTDLLRVASDPEMEYATRLTELAAFYLGLKGAVGSGVHFTTPNGVRGIDWTGQPLYMPIDLGQVFQGVQKDGRLVLDKKSDPAGWSGGPRPFVLRAEGSMTRVTVRGDNGFVREARREVVVELLGRSEVLGALPGDVPLLMLVSLAAAGNTLLPRGAAFTLGRDVWSVSGTVGVGDLPDHPGWLGIAIDERTDLLRVASDPEMEYATRLTELAAFYLGLKGAVGSGVHFTTPNGVRGIDWTGQPLYMPIDLGQVFQGVQKDGRLVLDKKSDPAGWSGGPRPFVLRAEGSMTRVTVRGDNGFVREARREVVVELLGRSEVLGALPGDVPLLMLVSLAAAGNTLLPRGAAFTLGRDVWSVSGTVGVGDLPDHPGWLGIAIDVSEHLSIVGDWLLSDPTMPPGPEDGGEEWEQQVVSFPVAGRDHRATGHLSVRLDEDPATLRLRTLMARELAKATHFVHYDPTTDTVSAPVEVPWRVDDPDADPFFEIKHGWPGLAVWGTTGGSRVVSAEQSSGALRRRRSWQAKPAGTSTVKLLCFAAEQPGRVPRLGPFSPPPYVPDPLGVVSKAQKFANDAQRDRDKRVIVYATQRPIMNRVVTPDGAFFAVSNEVSGTKFGIERVLREPEGAKLDERARMAGLHSDRDPGPVPDHIRERTLRLVRMVGRQFGATIERDPAYPVLLGGAGALDRMLRNDRALDLVPLFTLDLFERVARADHKKHAPATPLDQKHAPDTPLSPRDKAQVLYRAGQQISKDPRTKLSDYVDPRSLRIILSVLQETMSGPGVDGRAIEFLGLPADASVGAAERSQLLWNDVRGRELIDNLRDNGGDQKIGEEAAKILHLDAPDPAQQIPMLDLVRRALAQGRGPVRIELAEYHLETSGGAFAPNTMIRAKDGSIIGRDHTGQPADTVDLDWTKLTLLRRAPDGTLVADSTVWAPWFDPQWPVVPWLYRADRRDDTRVEVGGLAAPHDEIGELMYRDPAAAQLPLPSTAVLMVPRSRPRPGDLMVGSLPGQGALRSGRSMWAAYGTPVFFTDPATGKTTIALEPDPGGNPLTAEDFTLIQRKAPPGYVALQAPSTTVLGTTVPATPVTPAPDPVATFGVHGPSTHTAGTVRDTEPPEADGPRPASGGVAEPRSRSSRPSHSSHGAGPSRRSGGLPGGSSDTGVDPLVEHWPLGRGVTVAEPWTGDVARVTVGKAPRTGGVREVPVGRVPRNAGKNPGVFRWTRVLESSSRPLSYEVDEAGWVTLPGGEELGPEGWWRIGDDFVHGPTGAVLYGDSGWIGRALNAEAVLEAHETLRYTLTADASGMYLVPTDGDGVKAVHIPLADPASLSAPGVEQGLELTAVGPAGWPVHAWMSPQGPEADMMAPPAGATPVPSAVPTAPYDPEAHYAQIMRDLYGGPQPGVPEALRRLNALRAGVPELRGGPLDLDALTRYVLSLPDNAPLTWAERADLLRVASDPEVANATRLTEFAAFYLGLKGAVGSGVHFTTPNGVRGIDWTGQPLDMPIELDTVFQGVQQKDGRLVLDKPDRAGWFGGPWPFVLRAEGSMTRVTVRGYSGFVREARREVVAELLGRSQVLGALPGNVPLLMLVSLAAVGDTLLPRGAAFTLGRDVWSVSGTVGVGDLPNIPGWLGIAIDVSEHLGIVGDWLLSDPTMPPGPEDGGEEWEQQVVSFPVAGRDHRATGHLSVSLDEDPATLRLRTLMARDLAKATHFVHFDPTTDTVSAPVKVPWPVGGPGAGPFFEIKHGGPGWAVWETTGGPRAVSAAQSSGALRRRRSWQAKPAGTSTVKLLCSDAAQPGSVPRFGRFSPPSYVPDPLGVVSGAQQFVNDAQRDRDKLETAYATQGRVMNRVVTPDGAFFAVSNDVSGTKFGIERVLHEPEGAKLDERARMAGLHSDRDPGPVPDHIRERTLRLVRMVGRQFGATIERHAAYPVLLGGAGALDRMLRNDRALDLVPLFTLDLFERVARADHKKHAPGTPLDQEGKAQVLYRAWQQIAKVPGTKLSDYVDRRSLQIILSVLRETMSGSGVDGRAIEFLGLPADAPVGAAERSRLLWNDVSGRELIANFRAIGGDQKIGEEAAKILHLKDHDPAQQIPMLHLVRRALAQGRGLVREELAEYHLETSGGAFAPTTMIRAKDGSIIGRDHTGQPAGTVDLDWTKLTLLRRAPDGTLVADSTVQAPWYNPQQPEVPPWVYRADRRDDTRVEVCGLAAPHDEIGELMYRDPATAQLPLPSRVVLMVPRSRPRPGDPKEGSLPVLGVQRSGRSMWAAYGTPVFFTDPATGKTTIALEPDPGGNPLTAADFIVERRKAPPGYVALQAPSTTVLGTTVPATPVTPAPDPGAMSGGGVAKGVVDAGTAPAPDTVSGGTVAGRRRHRAVGPREPLSVLSRVELTERVDRVAGEGPAEGMSEERCLVLLRSLREELYPQGVRPAGMEADPEEAGPAEAGSVRSRALDDSAVSGNSVVSSLAAGPGWRGVGGTSAGRRRHRAVGPREPLSVLSRAELTERVDRVAGEGPAEGMSEERCLVLLRSLREELYPQGVRPAGMEADPEEAGRAEAGSVRSRALDDSAVSGNSVVSSLAAGPGWRGVRSWEGVEKAVAEAGAGAAAFVLARRQGQQPGRAFAERLGHAFAAYNLGEGEGRGVVWVDVSEGAGRRISGFPPGVAPSDARAVVIDLDGRVTHALPAFMQSASPAHAQLDAATGRRYGATGLEAEEDRPIHIEGLTGNVMKVKLAHGPGFKIVTDARPYWVTADGRLHRSKPRVAPGEQAPKLNGYCIAEIVMDDPMASLPGERRWPRQEALRQLQRIRAALAIPDERGVPVPLSELLETLGGWTPTEWGTRTLVGLAVVDSSDSSYFHLTPGTVTLGLGALQDLALDRANEPILEAVTVSMRFFGQQTTTAFVNRFLGDDGAQNDLVPFLAAIPDVDEVFGYGWWGSQHAAAWPIRNIFAAITSENVLTKNFLLVASRNPMDRVRRTLRPRTRTFLNERYDELTGMLFSHLSELLEFHALRQLQRIRAALAIPDERGVPVPLSELLETLGGWTPTEWGTRTLVGLAVVDSSDSSYFHLTPGTVTLGLGALQDLALDRANEPILEAVTVSMRFFGQQTTTAFVNRFLGDDGAQNDLVPFLAAIPDVDEVFGYGWWGSQHAAAWPIRNIFAAITSENVLTKNFLLVASRNPMDRVRRTLRPRTRTFLNERYDELTGMLFSHLSELLEFHRVRVTPDKPFDAGFFDATNGNVTTREYWTAILTGRTSQGTAVAQREIVTDDYELDTDEGRLDVALVLPELRRFGYGSAFMTPSEISRAVEEVSGLSLSAYERARSLPAPLPDDVLHESIRRILDNPVVRNTAAFLKVAAIGGVPQVGERMPRKLMSLVESRNIALALGEYALGRLSAVHPVHQRLREAVDEAFALLPRIPPRGAAGAPGQRGGSGRRPVVRSLFRSPPTGTSTHGCSSRRATGGRVSVLSRRWRSWGSWRCG</sequence>
<dbReference type="GeneID" id="32467243"/>
<protein>
    <submittedName>
        <fullName evidence="2">Uncharacterized protein</fullName>
    </submittedName>
</protein>
<accession>A0A060ZV00</accession>
<feature type="region of interest" description="Disordered" evidence="1">
    <location>
        <begin position="4120"/>
        <end position="4140"/>
    </location>
</feature>
<dbReference type="NCBIfam" id="NF012197">
    <property type="entry name" value="lonely_Cys"/>
    <property type="match status" value="4"/>
</dbReference>
<feature type="region of interest" description="Disordered" evidence="1">
    <location>
        <begin position="5180"/>
        <end position="5222"/>
    </location>
</feature>
<dbReference type="HOGENOM" id="CLU_223247_0_0_11"/>
<feature type="region of interest" description="Disordered" evidence="1">
    <location>
        <begin position="441"/>
        <end position="498"/>
    </location>
</feature>
<proteinExistence type="predicted"/>
<feature type="region of interest" description="Disordered" evidence="1">
    <location>
        <begin position="1415"/>
        <end position="1486"/>
    </location>
</feature>